<comment type="caution">
    <text evidence="1">The sequence shown here is derived from an EMBL/GenBank/DDBJ whole genome shotgun (WGS) entry which is preliminary data.</text>
</comment>
<dbReference type="AlphaFoldDB" id="M5RDE3"/>
<evidence type="ECO:0000313" key="1">
    <source>
        <dbReference type="EMBL" id="EMI17096.1"/>
    </source>
</evidence>
<proteinExistence type="predicted"/>
<organism evidence="1 2">
    <name type="scientific">Rhodopirellula maiorica SM1</name>
    <dbReference type="NCBI Taxonomy" id="1265738"/>
    <lineage>
        <taxon>Bacteria</taxon>
        <taxon>Pseudomonadati</taxon>
        <taxon>Planctomycetota</taxon>
        <taxon>Planctomycetia</taxon>
        <taxon>Pirellulales</taxon>
        <taxon>Pirellulaceae</taxon>
        <taxon>Novipirellula</taxon>
    </lineage>
</organism>
<name>M5RDE3_9BACT</name>
<dbReference type="EMBL" id="ANOG01000863">
    <property type="protein sequence ID" value="EMI17096.1"/>
    <property type="molecule type" value="Genomic_DNA"/>
</dbReference>
<keyword evidence="2" id="KW-1185">Reference proteome</keyword>
<dbReference type="Proteomes" id="UP000011991">
    <property type="component" value="Unassembled WGS sequence"/>
</dbReference>
<protein>
    <submittedName>
        <fullName evidence="1">Membrane protein</fullName>
    </submittedName>
</protein>
<evidence type="ECO:0000313" key="2">
    <source>
        <dbReference type="Proteomes" id="UP000011991"/>
    </source>
</evidence>
<reference evidence="1 2" key="1">
    <citation type="journal article" date="2013" name="Mar. Genomics">
        <title>Expression of sulfatases in Rhodopirellula baltica and the diversity of sulfatases in the genus Rhodopirellula.</title>
        <authorList>
            <person name="Wegner C.E."/>
            <person name="Richter-Heitmann T."/>
            <person name="Klindworth A."/>
            <person name="Klockow C."/>
            <person name="Richter M."/>
            <person name="Achstetter T."/>
            <person name="Glockner F.O."/>
            <person name="Harder J."/>
        </authorList>
    </citation>
    <scope>NUCLEOTIDE SEQUENCE [LARGE SCALE GENOMIC DNA]</scope>
    <source>
        <strain evidence="1 2">SM1</strain>
    </source>
</reference>
<accession>M5RDE3</accession>
<gene>
    <name evidence="1" type="ORF">RMSM_05970</name>
</gene>
<sequence>MTAIQEVLMRLWSGNSFLLALLAFALSLDFGLDAGFDLDLELDFFFSFAISVSFGCSAGNPRRLWCPVCKPANFT</sequence>
<dbReference type="PATRIC" id="fig|1265738.3.peg.5955"/>